<organism evidence="1 2">
    <name type="scientific">Acinetobacter phage AP22</name>
    <dbReference type="NCBI Taxonomy" id="1187128"/>
    <lineage>
        <taxon>Viruses</taxon>
        <taxon>Duplodnaviria</taxon>
        <taxon>Heunggongvirae</taxon>
        <taxon>Uroviricota</taxon>
        <taxon>Caudoviricetes</taxon>
        <taxon>Obolenskvirus</taxon>
        <taxon>Obolenskvirus AP22</taxon>
    </lineage>
</organism>
<dbReference type="OrthoDB" id="40205at10239"/>
<keyword evidence="2" id="KW-1185">Reference proteome</keyword>
<dbReference type="RefSeq" id="YP_006383808.1">
    <property type="nucleotide sequence ID" value="NC_017984.1"/>
</dbReference>
<dbReference type="GeneID" id="12979045"/>
<evidence type="ECO:0000313" key="2">
    <source>
        <dbReference type="Proteomes" id="UP000002880"/>
    </source>
</evidence>
<accession>I2GUG5</accession>
<dbReference type="KEGG" id="vg:12979045"/>
<dbReference type="Proteomes" id="UP000002880">
    <property type="component" value="Segment"/>
</dbReference>
<reference evidence="1 2" key="1">
    <citation type="submission" date="2012-05" db="EMBL/GenBank/DDBJ databases">
        <title>The genome sequence of bacteriophage AP22 lytic for Acinetobacter baumannii.</title>
        <authorList>
            <person name="Volozhantsev N.V."/>
            <person name="Popova A.V."/>
            <person name="Bogun A.G."/>
        </authorList>
    </citation>
    <scope>NUCLEOTIDE SEQUENCE [LARGE SCALE GENOMIC DNA]</scope>
</reference>
<reference evidence="1 2" key="2">
    <citation type="submission" date="2012-05" db="EMBL/GenBank/DDBJ databases">
        <authorList>
            <person name="Volozhantsev N."/>
        </authorList>
    </citation>
    <scope>NUCLEOTIDE SEQUENCE [LARGE SCALE GENOMIC DNA]</scope>
</reference>
<dbReference type="EMBL" id="HE806280">
    <property type="protein sequence ID" value="CCH57766.1"/>
    <property type="molecule type" value="Genomic_DNA"/>
</dbReference>
<sequence length="131" mass="15137">MSMTAQQLIRKAILLKAVDFENIEPFSQSLDGAGIDKLYESYNEYDELNDPKNEIRYGQVDANLSAITWSRSYEIDVRAMKIDGVWVAWDFYYGGGKHGEPESFDWISNARIVNCEEIQVMTTQYDFSEIK</sequence>
<protein>
    <submittedName>
        <fullName evidence="1">Uncharacterized protein</fullName>
    </submittedName>
</protein>
<name>I2GUG5_9CAUD</name>
<evidence type="ECO:0000313" key="1">
    <source>
        <dbReference type="EMBL" id="CCH57766.1"/>
    </source>
</evidence>
<proteinExistence type="predicted"/>